<dbReference type="EMBL" id="MLAK01000219">
    <property type="protein sequence ID" value="OHT15431.1"/>
    <property type="molecule type" value="Genomic_DNA"/>
</dbReference>
<name>A0A1J4KW21_9EUKA</name>
<sequence>MKDRKPVQTELNLQNVTGPVLYSHPIPERIGSLYTNEVIRFFIPIDFFKSSSDLHPNNLFGTNVYPITSPLPAVCVHQGIISKISSRPEETFAGARVLNIYEDEDNYALDRVERFELKNVTEKVIGVDLIIRITGIRSYFEGSKQFDVKTKGSMTITAHGFAVIFGQTIYSQVEAFDMELLSLLKQLPDDSFYDERNWLRFGLTGEPIDCYDVRDFCDDGIPFSKWLSQKLRASSLYFDTMTDRYEMAMMLNGDKIILKLAKLHQPLQSIAQIRSDGTPIKQTSKTYMMDQIEWENVEWSEEGVTINGEFFGPIVSYFWAKRKRPLQ</sequence>
<gene>
    <name evidence="1" type="ORF">TRFO_42483</name>
</gene>
<keyword evidence="2" id="KW-1185">Reference proteome</keyword>
<dbReference type="Proteomes" id="UP000179807">
    <property type="component" value="Unassembled WGS sequence"/>
</dbReference>
<evidence type="ECO:0000313" key="1">
    <source>
        <dbReference type="EMBL" id="OHT15431.1"/>
    </source>
</evidence>
<dbReference type="GeneID" id="94849036"/>
<dbReference type="AlphaFoldDB" id="A0A1J4KW21"/>
<comment type="caution">
    <text evidence="1">The sequence shown here is derived from an EMBL/GenBank/DDBJ whole genome shotgun (WGS) entry which is preliminary data.</text>
</comment>
<evidence type="ECO:0000313" key="2">
    <source>
        <dbReference type="Proteomes" id="UP000179807"/>
    </source>
</evidence>
<dbReference type="VEuPathDB" id="TrichDB:TRFO_42483"/>
<accession>A0A1J4KW21</accession>
<dbReference type="OrthoDB" id="3596986at2759"/>
<proteinExistence type="predicted"/>
<organism evidence="1 2">
    <name type="scientific">Tritrichomonas foetus</name>
    <dbReference type="NCBI Taxonomy" id="1144522"/>
    <lineage>
        <taxon>Eukaryota</taxon>
        <taxon>Metamonada</taxon>
        <taxon>Parabasalia</taxon>
        <taxon>Tritrichomonadida</taxon>
        <taxon>Tritrichomonadidae</taxon>
        <taxon>Tritrichomonas</taxon>
    </lineage>
</organism>
<reference evidence="1" key="1">
    <citation type="submission" date="2016-10" db="EMBL/GenBank/DDBJ databases">
        <authorList>
            <person name="Benchimol M."/>
            <person name="Almeida L.G."/>
            <person name="Vasconcelos A.T."/>
            <person name="Perreira-Neves A."/>
            <person name="Rosa I.A."/>
            <person name="Tasca T."/>
            <person name="Bogo M.R."/>
            <person name="de Souza W."/>
        </authorList>
    </citation>
    <scope>NUCLEOTIDE SEQUENCE [LARGE SCALE GENOMIC DNA]</scope>
    <source>
        <strain evidence="1">K</strain>
    </source>
</reference>
<protein>
    <submittedName>
        <fullName evidence="1">Uncharacterized protein</fullName>
    </submittedName>
</protein>
<dbReference type="RefSeq" id="XP_068368567.1">
    <property type="nucleotide sequence ID" value="XM_068514332.1"/>
</dbReference>